<evidence type="ECO:0000313" key="3">
    <source>
        <dbReference type="Proteomes" id="UP000048965"/>
    </source>
</evidence>
<keyword evidence="1" id="KW-1133">Transmembrane helix</keyword>
<evidence type="ECO:0000256" key="1">
    <source>
        <dbReference type="SAM" id="Phobius"/>
    </source>
</evidence>
<reference evidence="3" key="1">
    <citation type="submission" date="2014-09" db="EMBL/GenBank/DDBJ databases">
        <title>Whole genome shotgun sequence of Streptomyces sp. NBRC 110027.</title>
        <authorList>
            <person name="Komaki H."/>
            <person name="Ichikawa N."/>
            <person name="Katano-Makiyama Y."/>
            <person name="Hosoyama A."/>
            <person name="Hashimoto M."/>
            <person name="Uohara A."/>
            <person name="Kitahashi Y."/>
            <person name="Ohji S."/>
            <person name="Kimura A."/>
            <person name="Yamazoe A."/>
            <person name="Igarashi Y."/>
            <person name="Fujita N."/>
        </authorList>
    </citation>
    <scope>NUCLEOTIDE SEQUENCE [LARGE SCALE GENOMIC DNA]</scope>
    <source>
        <strain evidence="3">NBRC 110027</strain>
    </source>
</reference>
<keyword evidence="1" id="KW-0472">Membrane</keyword>
<dbReference type="Proteomes" id="UP000048965">
    <property type="component" value="Unassembled WGS sequence"/>
</dbReference>
<sequence>MNGDIAGSRGLLRRLRGALALCVFLGGLSLALVSNGRPGFVWSALNELALFAAAAVAIPFYYDLFLRDVERGRFLGEMTRLLDERLLGGEAGRGLTVRAEGRPSPTEKAVFLEGAHSEIIEIGVALRSLAALFVSRPERDFTGPVRRLLSEGVNITYVVADPESVLMTEYARSLGEPELPHRAASSARELLAVARGFDAEGLPGRMVIRVTGQLPTCYLSLVDPDAETGRCRTAPYLPGVRRADSPVLDIARASQRELFARYVTYARAVLADSRPLDTP</sequence>
<protein>
    <submittedName>
        <fullName evidence="2">Uncharacterized protein</fullName>
    </submittedName>
</protein>
<name>A0A0P4R5T9_9ACTN</name>
<reference evidence="2 3" key="2">
    <citation type="journal article" date="2015" name="Stand. Genomic Sci.">
        <title>Draft genome sequence of marine-derived Streptomyces sp. TP-A0598, a producer of anti-MRSA antibiotic lydicamycins.</title>
        <authorList>
            <person name="Komaki H."/>
            <person name="Ichikawa N."/>
            <person name="Hosoyama A."/>
            <person name="Fujita N."/>
            <person name="Igarashi Y."/>
        </authorList>
    </citation>
    <scope>NUCLEOTIDE SEQUENCE [LARGE SCALE GENOMIC DNA]</scope>
    <source>
        <strain evidence="2 3">NBRC 110027</strain>
    </source>
</reference>
<feature type="transmembrane region" description="Helical" evidence="1">
    <location>
        <begin position="40"/>
        <end position="62"/>
    </location>
</feature>
<proteinExistence type="predicted"/>
<dbReference type="EMBL" id="BBNO01000003">
    <property type="protein sequence ID" value="GAO08206.1"/>
    <property type="molecule type" value="Genomic_DNA"/>
</dbReference>
<dbReference type="RefSeq" id="WP_042153368.1">
    <property type="nucleotide sequence ID" value="NZ_BBNO01000003.1"/>
</dbReference>
<dbReference type="AlphaFoldDB" id="A0A0P4R5T9"/>
<accession>A0A0P4R5T9</accession>
<keyword evidence="1" id="KW-0812">Transmembrane</keyword>
<comment type="caution">
    <text evidence="2">The sequence shown here is derived from an EMBL/GenBank/DDBJ whole genome shotgun (WGS) entry which is preliminary data.</text>
</comment>
<organism evidence="2 3">
    <name type="scientific">Streptomyces lydicamycinicus</name>
    <dbReference type="NCBI Taxonomy" id="1546107"/>
    <lineage>
        <taxon>Bacteria</taxon>
        <taxon>Bacillati</taxon>
        <taxon>Actinomycetota</taxon>
        <taxon>Actinomycetes</taxon>
        <taxon>Kitasatosporales</taxon>
        <taxon>Streptomycetaceae</taxon>
        <taxon>Streptomyces</taxon>
    </lineage>
</organism>
<gene>
    <name evidence="2" type="ORF">TPA0598_03_06670</name>
</gene>
<keyword evidence="3" id="KW-1185">Reference proteome</keyword>
<dbReference type="OrthoDB" id="4183172at2"/>
<evidence type="ECO:0000313" key="2">
    <source>
        <dbReference type="EMBL" id="GAO08206.1"/>
    </source>
</evidence>
<feature type="transmembrane region" description="Helical" evidence="1">
    <location>
        <begin position="15"/>
        <end position="34"/>
    </location>
</feature>